<dbReference type="EC" id="2.7.4.22" evidence="4"/>
<evidence type="ECO:0000256" key="3">
    <source>
        <dbReference type="ARBA" id="ARBA00007614"/>
    </source>
</evidence>
<sequence>MQESPIVISVGGSLIVPNGGIDTDFLIKLNKLIREEVANGKRFMLIAGGGKLARRYQEAGSAVIGKLTRDDLDWLGIHSTHLNGHLLRTIFQDIANPRVIQHYDRKLENWTESVAIGAGWMPGCSTDYDAVILARDHKAKMIINMSNIDYVFDRDPGKFSDAKPLKKITWEAMKELVGDKWMPGHNSPFDPIATKLATGLNLTVVIANGNDMQNIQKIINGESFKGTVISP</sequence>
<dbReference type="AlphaFoldDB" id="A0A0G0BCW9"/>
<evidence type="ECO:0000256" key="1">
    <source>
        <dbReference type="ARBA" id="ARBA00004496"/>
    </source>
</evidence>
<dbReference type="PANTHER" id="PTHR42833">
    <property type="entry name" value="URIDYLATE KINASE"/>
    <property type="match status" value="1"/>
</dbReference>
<dbReference type="GO" id="GO:0005524">
    <property type="term" value="F:ATP binding"/>
    <property type="evidence" value="ECO:0007669"/>
    <property type="project" value="UniProtKB-KW"/>
</dbReference>
<keyword evidence="11" id="KW-0665">Pyrimidine biosynthesis</keyword>
<reference evidence="15 16" key="1">
    <citation type="journal article" date="2015" name="Nature">
        <title>rRNA introns, odd ribosomes, and small enigmatic genomes across a large radiation of phyla.</title>
        <authorList>
            <person name="Brown C.T."/>
            <person name="Hug L.A."/>
            <person name="Thomas B.C."/>
            <person name="Sharon I."/>
            <person name="Castelle C.J."/>
            <person name="Singh A."/>
            <person name="Wilkins M.J."/>
            <person name="Williams K.H."/>
            <person name="Banfield J.F."/>
        </authorList>
    </citation>
    <scope>NUCLEOTIDE SEQUENCE [LARGE SCALE GENOMIC DNA]</scope>
</reference>
<protein>
    <recommendedName>
        <fullName evidence="5">Uridylate kinase</fullName>
        <ecNumber evidence="4">2.7.4.22</ecNumber>
    </recommendedName>
    <alternativeName>
        <fullName evidence="12">Uridine monophosphate kinase</fullName>
    </alternativeName>
</protein>
<comment type="subcellular location">
    <subcellularLocation>
        <location evidence="1">Cytoplasm</location>
    </subcellularLocation>
</comment>
<evidence type="ECO:0000256" key="6">
    <source>
        <dbReference type="ARBA" id="ARBA00022490"/>
    </source>
</evidence>
<dbReference type="SUPFAM" id="SSF53633">
    <property type="entry name" value="Carbamate kinase-like"/>
    <property type="match status" value="1"/>
</dbReference>
<dbReference type="Proteomes" id="UP000034004">
    <property type="component" value="Unassembled WGS sequence"/>
</dbReference>
<dbReference type="PIRSF" id="PIRSF005650">
    <property type="entry name" value="Uridylate_kin"/>
    <property type="match status" value="1"/>
</dbReference>
<evidence type="ECO:0000313" key="15">
    <source>
        <dbReference type="EMBL" id="KKP61456.1"/>
    </source>
</evidence>
<organism evidence="15 16">
    <name type="scientific">Candidatus Roizmanbacteria bacterium GW2011_GWC2_34_23</name>
    <dbReference type="NCBI Taxonomy" id="1618484"/>
    <lineage>
        <taxon>Bacteria</taxon>
        <taxon>Candidatus Roizmaniibacteriota</taxon>
    </lineage>
</organism>
<comment type="caution">
    <text evidence="15">The sequence shown here is derived from an EMBL/GenBank/DDBJ whole genome shotgun (WGS) entry which is preliminary data.</text>
</comment>
<evidence type="ECO:0000259" key="14">
    <source>
        <dbReference type="Pfam" id="PF00696"/>
    </source>
</evidence>
<dbReference type="GO" id="GO:0033862">
    <property type="term" value="F:UMP kinase activity"/>
    <property type="evidence" value="ECO:0007669"/>
    <property type="project" value="UniProtKB-EC"/>
</dbReference>
<accession>A0A0G0BCW9</accession>
<keyword evidence="10" id="KW-0067">ATP-binding</keyword>
<dbReference type="InterPro" id="IPR001048">
    <property type="entry name" value="Asp/Glu/Uridylate_kinase"/>
</dbReference>
<evidence type="ECO:0000256" key="8">
    <source>
        <dbReference type="ARBA" id="ARBA00022741"/>
    </source>
</evidence>
<dbReference type="InterPro" id="IPR011817">
    <property type="entry name" value="Uridylate_kinase"/>
</dbReference>
<evidence type="ECO:0000256" key="11">
    <source>
        <dbReference type="ARBA" id="ARBA00022975"/>
    </source>
</evidence>
<dbReference type="GO" id="GO:0044210">
    <property type="term" value="P:'de novo' CTP biosynthetic process"/>
    <property type="evidence" value="ECO:0007669"/>
    <property type="project" value="UniProtKB-UniPathway"/>
</dbReference>
<dbReference type="Pfam" id="PF00696">
    <property type="entry name" value="AA_kinase"/>
    <property type="match status" value="1"/>
</dbReference>
<dbReference type="GO" id="GO:0005737">
    <property type="term" value="C:cytoplasm"/>
    <property type="evidence" value="ECO:0007669"/>
    <property type="project" value="UniProtKB-SubCell"/>
</dbReference>
<keyword evidence="7" id="KW-0808">Transferase</keyword>
<evidence type="ECO:0000256" key="7">
    <source>
        <dbReference type="ARBA" id="ARBA00022679"/>
    </source>
</evidence>
<dbReference type="NCBIfam" id="TIGR02076">
    <property type="entry name" value="pyrH_arch"/>
    <property type="match status" value="1"/>
</dbReference>
<dbReference type="InterPro" id="IPR036393">
    <property type="entry name" value="AceGlu_kinase-like_sf"/>
</dbReference>
<evidence type="ECO:0000256" key="5">
    <source>
        <dbReference type="ARBA" id="ARBA00016403"/>
    </source>
</evidence>
<feature type="domain" description="Aspartate/glutamate/uridylate kinase" evidence="14">
    <location>
        <begin position="6"/>
        <end position="208"/>
    </location>
</feature>
<dbReference type="Gene3D" id="3.40.1160.10">
    <property type="entry name" value="Acetylglutamate kinase-like"/>
    <property type="match status" value="1"/>
</dbReference>
<dbReference type="PANTHER" id="PTHR42833:SF4">
    <property type="entry name" value="URIDYLATE KINASE PUMPKIN, CHLOROPLASTIC"/>
    <property type="match status" value="1"/>
</dbReference>
<evidence type="ECO:0000256" key="4">
    <source>
        <dbReference type="ARBA" id="ARBA00012899"/>
    </source>
</evidence>
<keyword evidence="9 15" id="KW-0418">Kinase</keyword>
<comment type="catalytic activity">
    <reaction evidence="13">
        <text>UMP + ATP = UDP + ADP</text>
        <dbReference type="Rhea" id="RHEA:24400"/>
        <dbReference type="ChEBI" id="CHEBI:30616"/>
        <dbReference type="ChEBI" id="CHEBI:57865"/>
        <dbReference type="ChEBI" id="CHEBI:58223"/>
        <dbReference type="ChEBI" id="CHEBI:456216"/>
        <dbReference type="EC" id="2.7.4.22"/>
    </reaction>
</comment>
<dbReference type="STRING" id="1618484.UR56_C0013G0036"/>
<evidence type="ECO:0000256" key="2">
    <source>
        <dbReference type="ARBA" id="ARBA00004791"/>
    </source>
</evidence>
<evidence type="ECO:0000256" key="12">
    <source>
        <dbReference type="ARBA" id="ARBA00032092"/>
    </source>
</evidence>
<comment type="pathway">
    <text evidence="2">Pyrimidine metabolism; CTP biosynthesis via de novo pathway; UDP from UMP (UMPK route): step 1/1.</text>
</comment>
<evidence type="ECO:0000256" key="10">
    <source>
        <dbReference type="ARBA" id="ARBA00022840"/>
    </source>
</evidence>
<dbReference type="GO" id="GO:0006225">
    <property type="term" value="P:UDP biosynthetic process"/>
    <property type="evidence" value="ECO:0007669"/>
    <property type="project" value="TreeGrafter"/>
</dbReference>
<dbReference type="UniPathway" id="UPA00159">
    <property type="reaction ID" value="UER00275"/>
</dbReference>
<evidence type="ECO:0000256" key="9">
    <source>
        <dbReference type="ARBA" id="ARBA00022777"/>
    </source>
</evidence>
<dbReference type="EMBL" id="LBPR01000013">
    <property type="protein sequence ID" value="KKP61456.1"/>
    <property type="molecule type" value="Genomic_DNA"/>
</dbReference>
<evidence type="ECO:0000256" key="13">
    <source>
        <dbReference type="ARBA" id="ARBA00047767"/>
    </source>
</evidence>
<gene>
    <name evidence="15" type="ORF">UR56_C0013G0036</name>
</gene>
<dbReference type="InterPro" id="IPR011818">
    <property type="entry name" value="Uridylate_kinase_arch/spir"/>
</dbReference>
<comment type="similarity">
    <text evidence="3">Belongs to the UMP kinase family.</text>
</comment>
<keyword evidence="8" id="KW-0547">Nucleotide-binding</keyword>
<evidence type="ECO:0000313" key="16">
    <source>
        <dbReference type="Proteomes" id="UP000034004"/>
    </source>
</evidence>
<name>A0A0G0BCW9_9BACT</name>
<proteinExistence type="inferred from homology"/>
<keyword evidence="6" id="KW-0963">Cytoplasm</keyword>